<name>A0A3P6D092_BRACM</name>
<accession>A0A3P6D092</accession>
<dbReference type="AlphaFoldDB" id="A0A3P6D092"/>
<organism evidence="2">
    <name type="scientific">Brassica campestris</name>
    <name type="common">Field mustard</name>
    <dbReference type="NCBI Taxonomy" id="3711"/>
    <lineage>
        <taxon>Eukaryota</taxon>
        <taxon>Viridiplantae</taxon>
        <taxon>Streptophyta</taxon>
        <taxon>Embryophyta</taxon>
        <taxon>Tracheophyta</taxon>
        <taxon>Spermatophyta</taxon>
        <taxon>Magnoliopsida</taxon>
        <taxon>eudicotyledons</taxon>
        <taxon>Gunneridae</taxon>
        <taxon>Pentapetalae</taxon>
        <taxon>rosids</taxon>
        <taxon>malvids</taxon>
        <taxon>Brassicales</taxon>
        <taxon>Brassicaceae</taxon>
        <taxon>Brassiceae</taxon>
        <taxon>Brassica</taxon>
    </lineage>
</organism>
<evidence type="ECO:0000256" key="1">
    <source>
        <dbReference type="SAM" id="Phobius"/>
    </source>
</evidence>
<protein>
    <submittedName>
        <fullName evidence="2">Uncharacterized protein</fullName>
    </submittedName>
</protein>
<evidence type="ECO:0000313" key="2">
    <source>
        <dbReference type="EMBL" id="VDD14102.1"/>
    </source>
</evidence>
<reference evidence="2" key="1">
    <citation type="submission" date="2018-11" db="EMBL/GenBank/DDBJ databases">
        <authorList>
            <consortium name="Genoscope - CEA"/>
            <person name="William W."/>
        </authorList>
    </citation>
    <scope>NUCLEOTIDE SEQUENCE</scope>
</reference>
<feature type="transmembrane region" description="Helical" evidence="1">
    <location>
        <begin position="6"/>
        <end position="27"/>
    </location>
</feature>
<proteinExistence type="predicted"/>
<keyword evidence="1" id="KW-0472">Membrane</keyword>
<gene>
    <name evidence="2" type="ORF">BRAA04T17792Z</name>
</gene>
<keyword evidence="1" id="KW-0812">Transmembrane</keyword>
<sequence length="57" mass="6486">MTTQSLMVSRLILSIILSTQLFIKWVLIRCSQSGSIVTTTNSMMLRLLNKWLGKCLL</sequence>
<keyword evidence="1" id="KW-1133">Transmembrane helix</keyword>
<dbReference type="EMBL" id="LR031576">
    <property type="protein sequence ID" value="VDD14102.1"/>
    <property type="molecule type" value="Genomic_DNA"/>
</dbReference>